<evidence type="ECO:0000313" key="2">
    <source>
        <dbReference type="Proteomes" id="UP000245119"/>
    </source>
</evidence>
<keyword evidence="2" id="KW-1185">Reference proteome</keyword>
<dbReference type="Proteomes" id="UP000245119">
    <property type="component" value="Linkage Group LG4"/>
</dbReference>
<evidence type="ECO:0000313" key="1">
    <source>
        <dbReference type="EMBL" id="PVD31582.1"/>
    </source>
</evidence>
<dbReference type="AlphaFoldDB" id="A0A2T7PDT9"/>
<organism evidence="1 2">
    <name type="scientific">Pomacea canaliculata</name>
    <name type="common">Golden apple snail</name>
    <dbReference type="NCBI Taxonomy" id="400727"/>
    <lineage>
        <taxon>Eukaryota</taxon>
        <taxon>Metazoa</taxon>
        <taxon>Spiralia</taxon>
        <taxon>Lophotrochozoa</taxon>
        <taxon>Mollusca</taxon>
        <taxon>Gastropoda</taxon>
        <taxon>Caenogastropoda</taxon>
        <taxon>Architaenioglossa</taxon>
        <taxon>Ampullarioidea</taxon>
        <taxon>Ampullariidae</taxon>
        <taxon>Pomacea</taxon>
    </lineage>
</organism>
<proteinExistence type="predicted"/>
<dbReference type="EMBL" id="PZQS01000004">
    <property type="protein sequence ID" value="PVD31582.1"/>
    <property type="molecule type" value="Genomic_DNA"/>
</dbReference>
<reference evidence="1 2" key="1">
    <citation type="submission" date="2018-04" db="EMBL/GenBank/DDBJ databases">
        <title>The genome of golden apple snail Pomacea canaliculata provides insight into stress tolerance and invasive adaptation.</title>
        <authorList>
            <person name="Liu C."/>
            <person name="Liu B."/>
            <person name="Ren Y."/>
            <person name="Zhang Y."/>
            <person name="Wang H."/>
            <person name="Li S."/>
            <person name="Jiang F."/>
            <person name="Yin L."/>
            <person name="Zhang G."/>
            <person name="Qian W."/>
            <person name="Fan W."/>
        </authorList>
    </citation>
    <scope>NUCLEOTIDE SEQUENCE [LARGE SCALE GENOMIC DNA]</scope>
    <source>
        <strain evidence="1">SZHN2017</strain>
        <tissue evidence="1">Muscle</tissue>
    </source>
</reference>
<protein>
    <submittedName>
        <fullName evidence="1">Uncharacterized protein</fullName>
    </submittedName>
</protein>
<comment type="caution">
    <text evidence="1">The sequence shown here is derived from an EMBL/GenBank/DDBJ whole genome shotgun (WGS) entry which is preliminary data.</text>
</comment>
<gene>
    <name evidence="1" type="ORF">C0Q70_06997</name>
</gene>
<sequence length="182" mass="19931">MDVCSVKSFPKETFAEKATAVYITPPHHTTPSRHYVNTYTGPVGHVTYVRIEKKGLGLPDGIAESQTTSDDIEVGDVVLLGLPEAEDDQQAGVEGRSRGDESKALDVARDVADEDGRHCTGRPEADEDVTDVLEPQRAADVGLKRTRVTQSIWTTLAPDIPLSLHLTLIRHCQERKKDSTTD</sequence>
<accession>A0A2T7PDT9</accession>
<name>A0A2T7PDT9_POMCA</name>